<feature type="transmembrane region" description="Helical" evidence="1">
    <location>
        <begin position="166"/>
        <end position="186"/>
    </location>
</feature>
<feature type="transmembrane region" description="Helical" evidence="1">
    <location>
        <begin position="92"/>
        <end position="111"/>
    </location>
</feature>
<sequence>MDPDPLDRPTGSYPPLAIAGLNSPESVELDVLTYHRQSSSSISNRITANASTELWHPRVTPYRVILSAVTLGLGIAKAVLSSQDGGTRTSVTIEWVSGVVVTLLAFFISQYEAKESAYPQWLFKTDMIMAVRPFLRRLGITIPWYSTEERTVDPLIKPKHPSVTGYRILVTGTAISLGLTKAIVAYLGHTTVPTTLEWIYGILVTLSLYWLGLYELSTKEVMPYLFITDYSQEASTTILASIFIIGHIAVLYPIYIWTSLWYQGVKGILEPVSDPVPNVPPLSASDRFFERILILVWIVMASVLGIGSGVVGFVLVCVSLSNVLSPVALRGGRLLYKVVRSIPRRILPGRMGGDDDFDGDDETLINTARYKGLVDIIKGAILKLTRLKGLKIALYVIFYCIAHTLAFIIAFGWSTMWFYGLKDIWAKGSGDAFTFFFAIFWSFGACIGLLVGSCGTIVIVASFFSPLFLGRNIFW</sequence>
<feature type="transmembrane region" description="Helical" evidence="1">
    <location>
        <begin position="433"/>
        <end position="464"/>
    </location>
</feature>
<feature type="transmembrane region" description="Helical" evidence="1">
    <location>
        <begin position="392"/>
        <end position="413"/>
    </location>
</feature>
<dbReference type="EMBL" id="JACGCI010000009">
    <property type="protein sequence ID" value="KAF6761832.1"/>
    <property type="molecule type" value="Genomic_DNA"/>
</dbReference>
<keyword evidence="3" id="KW-1185">Reference proteome</keyword>
<comment type="caution">
    <text evidence="2">The sequence shown here is derived from an EMBL/GenBank/DDBJ whole genome shotgun (WGS) entry which is preliminary data.</text>
</comment>
<dbReference type="Proteomes" id="UP000521943">
    <property type="component" value="Unassembled WGS sequence"/>
</dbReference>
<proteinExistence type="predicted"/>
<feature type="transmembrane region" description="Helical" evidence="1">
    <location>
        <begin position="198"/>
        <end position="216"/>
    </location>
</feature>
<protein>
    <submittedName>
        <fullName evidence="2">Uncharacterized protein</fullName>
    </submittedName>
</protein>
<organism evidence="2 3">
    <name type="scientific">Ephemerocybe angulata</name>
    <dbReference type="NCBI Taxonomy" id="980116"/>
    <lineage>
        <taxon>Eukaryota</taxon>
        <taxon>Fungi</taxon>
        <taxon>Dikarya</taxon>
        <taxon>Basidiomycota</taxon>
        <taxon>Agaricomycotina</taxon>
        <taxon>Agaricomycetes</taxon>
        <taxon>Agaricomycetidae</taxon>
        <taxon>Agaricales</taxon>
        <taxon>Agaricineae</taxon>
        <taxon>Psathyrellaceae</taxon>
        <taxon>Ephemerocybe</taxon>
    </lineage>
</organism>
<feature type="transmembrane region" description="Helical" evidence="1">
    <location>
        <begin position="237"/>
        <end position="257"/>
    </location>
</feature>
<feature type="transmembrane region" description="Helical" evidence="1">
    <location>
        <begin position="292"/>
        <end position="320"/>
    </location>
</feature>
<name>A0A8H6ICN4_9AGAR</name>
<accession>A0A8H6ICN4</accession>
<gene>
    <name evidence="2" type="ORF">DFP72DRAFT_879772</name>
</gene>
<evidence type="ECO:0000313" key="3">
    <source>
        <dbReference type="Proteomes" id="UP000521943"/>
    </source>
</evidence>
<evidence type="ECO:0000313" key="2">
    <source>
        <dbReference type="EMBL" id="KAF6761832.1"/>
    </source>
</evidence>
<keyword evidence="1" id="KW-1133">Transmembrane helix</keyword>
<keyword evidence="1" id="KW-0472">Membrane</keyword>
<feature type="transmembrane region" description="Helical" evidence="1">
    <location>
        <begin position="62"/>
        <end position="80"/>
    </location>
</feature>
<dbReference type="OrthoDB" id="3058001at2759"/>
<evidence type="ECO:0000256" key="1">
    <source>
        <dbReference type="SAM" id="Phobius"/>
    </source>
</evidence>
<dbReference type="AlphaFoldDB" id="A0A8H6ICN4"/>
<keyword evidence="1" id="KW-0812">Transmembrane</keyword>
<reference evidence="2 3" key="1">
    <citation type="submission" date="2020-07" db="EMBL/GenBank/DDBJ databases">
        <title>Comparative genomics of pyrophilous fungi reveals a link between fire events and developmental genes.</title>
        <authorList>
            <consortium name="DOE Joint Genome Institute"/>
            <person name="Steindorff A.S."/>
            <person name="Carver A."/>
            <person name="Calhoun S."/>
            <person name="Stillman K."/>
            <person name="Liu H."/>
            <person name="Lipzen A."/>
            <person name="Pangilinan J."/>
            <person name="Labutti K."/>
            <person name="Bruns T.D."/>
            <person name="Grigoriev I.V."/>
        </authorList>
    </citation>
    <scope>NUCLEOTIDE SEQUENCE [LARGE SCALE GENOMIC DNA]</scope>
    <source>
        <strain evidence="2 3">CBS 144469</strain>
    </source>
</reference>